<dbReference type="EMBL" id="AOSV01000030">
    <property type="protein sequence ID" value="EMG36414.1"/>
    <property type="molecule type" value="Genomic_DNA"/>
</dbReference>
<dbReference type="GO" id="GO:0051539">
    <property type="term" value="F:4 iron, 4 sulfur cluster binding"/>
    <property type="evidence" value="ECO:0007669"/>
    <property type="project" value="UniProtKB-KW"/>
</dbReference>
<evidence type="ECO:0000256" key="6">
    <source>
        <dbReference type="ARBA" id="ARBA00023002"/>
    </source>
</evidence>
<feature type="domain" description="4Fe-4S Mo/W bis-MGD-type" evidence="9">
    <location>
        <begin position="43"/>
        <end position="99"/>
    </location>
</feature>
<name>M5PQP7_DESAF</name>
<dbReference type="PROSITE" id="PS00551">
    <property type="entry name" value="MOLYBDOPTERIN_PROK_1"/>
    <property type="match status" value="1"/>
</dbReference>
<dbReference type="GO" id="GO:0009055">
    <property type="term" value="F:electron transfer activity"/>
    <property type="evidence" value="ECO:0007669"/>
    <property type="project" value="TreeGrafter"/>
</dbReference>
<dbReference type="Pfam" id="PF04879">
    <property type="entry name" value="Molybdop_Fe4S4"/>
    <property type="match status" value="1"/>
</dbReference>
<evidence type="ECO:0000256" key="5">
    <source>
        <dbReference type="ARBA" id="ARBA00022723"/>
    </source>
</evidence>
<keyword evidence="8" id="KW-0411">Iron-sulfur</keyword>
<accession>M5PQP7</accession>
<keyword evidence="6" id="KW-0560">Oxidoreductase</keyword>
<comment type="subcellular location">
    <subcellularLocation>
        <location evidence="2">Cell envelope</location>
    </subcellularLocation>
</comment>
<dbReference type="GO" id="GO:0016491">
    <property type="term" value="F:oxidoreductase activity"/>
    <property type="evidence" value="ECO:0007669"/>
    <property type="project" value="UniProtKB-KW"/>
</dbReference>
<dbReference type="PATRIC" id="fig|1262666.3.peg.2957"/>
<dbReference type="Gene3D" id="2.20.25.90">
    <property type="entry name" value="ADC-like domains"/>
    <property type="match status" value="1"/>
</dbReference>
<protein>
    <submittedName>
        <fullName evidence="10">Anaerobic dehydrogenase, typically selenocysteine-containing</fullName>
    </submittedName>
</protein>
<keyword evidence="4" id="KW-0004">4Fe-4S</keyword>
<comment type="cofactor">
    <cofactor evidence="1">
        <name>[4Fe-4S] cluster</name>
        <dbReference type="ChEBI" id="CHEBI:49883"/>
    </cofactor>
</comment>
<keyword evidence="5" id="KW-0479">Metal-binding</keyword>
<dbReference type="PANTHER" id="PTHR43598">
    <property type="entry name" value="TUNGSTEN-CONTAINING FORMYLMETHANOFURAN DEHYDROGENASE 2 SUBUNIT B"/>
    <property type="match status" value="1"/>
</dbReference>
<evidence type="ECO:0000256" key="4">
    <source>
        <dbReference type="ARBA" id="ARBA00022485"/>
    </source>
</evidence>
<dbReference type="PROSITE" id="PS51669">
    <property type="entry name" value="4FE4S_MOW_BIS_MGD"/>
    <property type="match status" value="1"/>
</dbReference>
<evidence type="ECO:0000256" key="7">
    <source>
        <dbReference type="ARBA" id="ARBA00023004"/>
    </source>
</evidence>
<dbReference type="PROSITE" id="PS51318">
    <property type="entry name" value="TAT"/>
    <property type="match status" value="1"/>
</dbReference>
<evidence type="ECO:0000256" key="8">
    <source>
        <dbReference type="ARBA" id="ARBA00023014"/>
    </source>
</evidence>
<gene>
    <name evidence="10" type="ORF">PCS_02918</name>
</gene>
<comment type="caution">
    <text evidence="10">The sequence shown here is derived from an EMBL/GenBank/DDBJ whole genome shotgun (WGS) entry which is preliminary data.</text>
</comment>
<evidence type="ECO:0000259" key="9">
    <source>
        <dbReference type="PROSITE" id="PS51669"/>
    </source>
</evidence>
<dbReference type="SMART" id="SM00926">
    <property type="entry name" value="Molybdop_Fe4S4"/>
    <property type="match status" value="1"/>
</dbReference>
<evidence type="ECO:0000313" key="10">
    <source>
        <dbReference type="EMBL" id="EMG36414.1"/>
    </source>
</evidence>
<evidence type="ECO:0000256" key="1">
    <source>
        <dbReference type="ARBA" id="ARBA00001966"/>
    </source>
</evidence>
<evidence type="ECO:0000256" key="3">
    <source>
        <dbReference type="ARBA" id="ARBA00010312"/>
    </source>
</evidence>
<dbReference type="InterPro" id="IPR006311">
    <property type="entry name" value="TAT_signal"/>
</dbReference>
<dbReference type="AlphaFoldDB" id="M5PQP7"/>
<dbReference type="GO" id="GO:0030151">
    <property type="term" value="F:molybdenum ion binding"/>
    <property type="evidence" value="ECO:0007669"/>
    <property type="project" value="TreeGrafter"/>
</dbReference>
<comment type="similarity">
    <text evidence="3">Belongs to the prokaryotic molybdopterin-containing oxidoreductase family.</text>
</comment>
<reference evidence="10 11" key="1">
    <citation type="journal article" date="2013" name="Genome Announc.">
        <title>Draft Genome Sequence for Desulfovibrio africanus Strain PCS.</title>
        <authorList>
            <person name="Brown S.D."/>
            <person name="Utturkar S.M."/>
            <person name="Arkin A.P."/>
            <person name="Deutschbauer A.M."/>
            <person name="Elias D.A."/>
            <person name="Hazen T.C."/>
            <person name="Chakraborty R."/>
        </authorList>
    </citation>
    <scope>NUCLEOTIDE SEQUENCE [LARGE SCALE GENOMIC DNA]</scope>
    <source>
        <strain evidence="10 11">PCS</strain>
    </source>
</reference>
<dbReference type="InterPro" id="IPR027467">
    <property type="entry name" value="MopterinOxRdtase_cofactor_BS"/>
</dbReference>
<evidence type="ECO:0000256" key="2">
    <source>
        <dbReference type="ARBA" id="ARBA00004196"/>
    </source>
</evidence>
<proteinExistence type="inferred from homology"/>
<dbReference type="GO" id="GO:0030313">
    <property type="term" value="C:cell envelope"/>
    <property type="evidence" value="ECO:0007669"/>
    <property type="project" value="UniProtKB-SubCell"/>
</dbReference>
<sequence>MQWNRRAFLKLTGASVACVSMAQLGIDLKPVKAYAEGLKTDGAKEVITICPFCSVSCHIIAHVKNGKLVSTEGDPDYPINQGALCAKGAAMLSMTRNKHRLIKPLYRAPYSTEWEEKSWDWVNKRIAQKVKETRDKDIILTNDKGQRVNRLESMFMLGTSHMSNEECAVTHQAFRVLGGVHVDHQARV</sequence>
<dbReference type="GO" id="GO:0009061">
    <property type="term" value="P:anaerobic respiration"/>
    <property type="evidence" value="ECO:0007669"/>
    <property type="project" value="TreeGrafter"/>
</dbReference>
<dbReference type="Gene3D" id="3.40.50.740">
    <property type="match status" value="1"/>
</dbReference>
<dbReference type="InterPro" id="IPR006963">
    <property type="entry name" value="Mopterin_OxRdtase_4Fe-4S_dom"/>
</dbReference>
<organism evidence="10 11">
    <name type="scientific">Desulfocurvibacter africanus PCS</name>
    <dbReference type="NCBI Taxonomy" id="1262666"/>
    <lineage>
        <taxon>Bacteria</taxon>
        <taxon>Pseudomonadati</taxon>
        <taxon>Thermodesulfobacteriota</taxon>
        <taxon>Desulfovibrionia</taxon>
        <taxon>Desulfovibrionales</taxon>
        <taxon>Desulfovibrionaceae</taxon>
        <taxon>Desulfocurvibacter</taxon>
    </lineage>
</organism>
<dbReference type="Proteomes" id="UP000011922">
    <property type="component" value="Unassembled WGS sequence"/>
</dbReference>
<dbReference type="PANTHER" id="PTHR43598:SF1">
    <property type="entry name" value="FORMATE DEHYDROGENASE-O MAJOR SUBUNIT"/>
    <property type="match status" value="1"/>
</dbReference>
<keyword evidence="7" id="KW-0408">Iron</keyword>
<dbReference type="SUPFAM" id="SSF53706">
    <property type="entry name" value="Formate dehydrogenase/DMSO reductase, domains 1-3"/>
    <property type="match status" value="1"/>
</dbReference>
<evidence type="ECO:0000313" key="11">
    <source>
        <dbReference type="Proteomes" id="UP000011922"/>
    </source>
</evidence>